<dbReference type="InterPro" id="IPR035418">
    <property type="entry name" value="AraC-bd_2"/>
</dbReference>
<dbReference type="InterPro" id="IPR009057">
    <property type="entry name" value="Homeodomain-like_sf"/>
</dbReference>
<dbReference type="SMART" id="SM00342">
    <property type="entry name" value="HTH_ARAC"/>
    <property type="match status" value="1"/>
</dbReference>
<evidence type="ECO:0000313" key="6">
    <source>
        <dbReference type="Proteomes" id="UP000215199"/>
    </source>
</evidence>
<dbReference type="EMBL" id="NMUL01000049">
    <property type="protein sequence ID" value="OXM61146.1"/>
    <property type="molecule type" value="Genomic_DNA"/>
</dbReference>
<dbReference type="AlphaFoldDB" id="A0A229SQI4"/>
<evidence type="ECO:0000259" key="4">
    <source>
        <dbReference type="PROSITE" id="PS01124"/>
    </source>
</evidence>
<comment type="caution">
    <text evidence="5">The sequence shown here is derived from an EMBL/GenBank/DDBJ whole genome shotgun (WGS) entry which is preliminary data.</text>
</comment>
<evidence type="ECO:0000256" key="1">
    <source>
        <dbReference type="ARBA" id="ARBA00023015"/>
    </source>
</evidence>
<keyword evidence="2" id="KW-0238">DNA-binding</keyword>
<dbReference type="PANTHER" id="PTHR46796">
    <property type="entry name" value="HTH-TYPE TRANSCRIPTIONAL ACTIVATOR RHAS-RELATED"/>
    <property type="match status" value="1"/>
</dbReference>
<gene>
    <name evidence="5" type="ORF">CF165_39515</name>
</gene>
<reference evidence="6" key="1">
    <citation type="submission" date="2017-07" db="EMBL/GenBank/DDBJ databases">
        <title>Comparative genome mining reveals phylogenetic distribution patterns of secondary metabolites in Amycolatopsis.</title>
        <authorList>
            <person name="Adamek M."/>
            <person name="Alanjary M."/>
            <person name="Sales-Ortells H."/>
            <person name="Goodfellow M."/>
            <person name="Bull A.T."/>
            <person name="Kalinowski J."/>
            <person name="Ziemert N."/>
        </authorList>
    </citation>
    <scope>NUCLEOTIDE SEQUENCE [LARGE SCALE GENOMIC DNA]</scope>
    <source>
        <strain evidence="6">H5</strain>
    </source>
</reference>
<keyword evidence="3" id="KW-0804">Transcription</keyword>
<dbReference type="Pfam" id="PF12833">
    <property type="entry name" value="HTH_18"/>
    <property type="match status" value="1"/>
</dbReference>
<evidence type="ECO:0000313" key="5">
    <source>
        <dbReference type="EMBL" id="OXM61146.1"/>
    </source>
</evidence>
<evidence type="ECO:0000256" key="2">
    <source>
        <dbReference type="ARBA" id="ARBA00023125"/>
    </source>
</evidence>
<dbReference type="Pfam" id="PF14525">
    <property type="entry name" value="AraC_binding_2"/>
    <property type="match status" value="1"/>
</dbReference>
<keyword evidence="1" id="KW-0805">Transcription regulation</keyword>
<dbReference type="Gene3D" id="1.10.10.60">
    <property type="entry name" value="Homeodomain-like"/>
    <property type="match status" value="1"/>
</dbReference>
<dbReference type="InterPro" id="IPR050204">
    <property type="entry name" value="AraC_XylS_family_regulators"/>
</dbReference>
<proteinExistence type="predicted"/>
<dbReference type="GO" id="GO:0003700">
    <property type="term" value="F:DNA-binding transcription factor activity"/>
    <property type="evidence" value="ECO:0007669"/>
    <property type="project" value="InterPro"/>
</dbReference>
<evidence type="ECO:0000256" key="3">
    <source>
        <dbReference type="ARBA" id="ARBA00023163"/>
    </source>
</evidence>
<keyword evidence="6" id="KW-1185">Reference proteome</keyword>
<feature type="domain" description="HTH araC/xylS-type" evidence="4">
    <location>
        <begin position="254"/>
        <end position="355"/>
    </location>
</feature>
<dbReference type="InterPro" id="IPR018060">
    <property type="entry name" value="HTH_AraC"/>
</dbReference>
<dbReference type="PANTHER" id="PTHR46796:SF12">
    <property type="entry name" value="HTH-TYPE DNA-BINDING TRANSCRIPTIONAL ACTIVATOR EUTR"/>
    <property type="match status" value="1"/>
</dbReference>
<protein>
    <recommendedName>
        <fullName evidence="4">HTH araC/xylS-type domain-containing protein</fullName>
    </recommendedName>
</protein>
<sequence>MIMEDAVLRLPFRENRLNCGRRSVLSREDGSASGLPLARYELFRSCDPNHVREEVSRVLAPHSLRLLGGETRLDARMHHVRMRDMSMSVLRYGKSVRFESQPAETFFAVFLPLAGEAEARCGSDRVRLTTATAGVLSPTDPVALRWTGECTQLVVRLERAGLEARLSDLLGAPLRKPLRFAPVMAVDSGNGRSWLRGLQMLVTELDRPGSLIERRAVAEMFERTLLTALLLGHPSNYTRMLDGEVPAAPTRAVSIALEWIDNHPKWRHTTSSLAREADVTERSLQLGFRKHLKMGPMEYLREIRLRGVRDQLRAAQSDAVTVTEVAAEWGFLHAGHFAARYQQRFGERPSETLRR</sequence>
<dbReference type="SUPFAM" id="SSF46689">
    <property type="entry name" value="Homeodomain-like"/>
    <property type="match status" value="1"/>
</dbReference>
<accession>A0A229SQI4</accession>
<dbReference type="GO" id="GO:0043565">
    <property type="term" value="F:sequence-specific DNA binding"/>
    <property type="evidence" value="ECO:0007669"/>
    <property type="project" value="InterPro"/>
</dbReference>
<organism evidence="5 6">
    <name type="scientific">Amycolatopsis vastitatis</name>
    <dbReference type="NCBI Taxonomy" id="1905142"/>
    <lineage>
        <taxon>Bacteria</taxon>
        <taxon>Bacillati</taxon>
        <taxon>Actinomycetota</taxon>
        <taxon>Actinomycetes</taxon>
        <taxon>Pseudonocardiales</taxon>
        <taxon>Pseudonocardiaceae</taxon>
        <taxon>Amycolatopsis</taxon>
    </lineage>
</organism>
<dbReference type="Proteomes" id="UP000215199">
    <property type="component" value="Unassembled WGS sequence"/>
</dbReference>
<dbReference type="PROSITE" id="PS01124">
    <property type="entry name" value="HTH_ARAC_FAMILY_2"/>
    <property type="match status" value="1"/>
</dbReference>
<name>A0A229SQI4_9PSEU</name>